<feature type="region of interest" description="Disordered" evidence="2">
    <location>
        <begin position="800"/>
        <end position="821"/>
    </location>
</feature>
<evidence type="ECO:0000313" key="3">
    <source>
        <dbReference type="EMBL" id="CAE1321138.1"/>
    </source>
</evidence>
<dbReference type="GO" id="GO:0005813">
    <property type="term" value="C:centrosome"/>
    <property type="evidence" value="ECO:0007669"/>
    <property type="project" value="InterPro"/>
</dbReference>
<comment type="caution">
    <text evidence="3">The sequence shown here is derived from an EMBL/GenBank/DDBJ whole genome shotgun (WGS) entry which is preliminary data.</text>
</comment>
<dbReference type="PANTHER" id="PTHR31191:SF4">
    <property type="entry name" value="CENTROSOMAL PROTEIN OF 126 KDA"/>
    <property type="match status" value="1"/>
</dbReference>
<dbReference type="GO" id="GO:0007052">
    <property type="term" value="P:mitotic spindle organization"/>
    <property type="evidence" value="ECO:0007669"/>
    <property type="project" value="InterPro"/>
</dbReference>
<dbReference type="GO" id="GO:0097546">
    <property type="term" value="C:ciliary base"/>
    <property type="evidence" value="ECO:0007669"/>
    <property type="project" value="InterPro"/>
</dbReference>
<feature type="compositionally biased region" description="Polar residues" evidence="2">
    <location>
        <begin position="421"/>
        <end position="439"/>
    </location>
</feature>
<name>A0A812EHE7_ACAPH</name>
<dbReference type="PANTHER" id="PTHR31191">
    <property type="entry name" value="CENTROSOMAL PROTEIN CEP126"/>
    <property type="match status" value="1"/>
</dbReference>
<feature type="compositionally biased region" description="Low complexity" evidence="2">
    <location>
        <begin position="411"/>
        <end position="420"/>
    </location>
</feature>
<feature type="region of interest" description="Disordered" evidence="2">
    <location>
        <begin position="132"/>
        <end position="168"/>
    </location>
</feature>
<feature type="region of interest" description="Disordered" evidence="2">
    <location>
        <begin position="396"/>
        <end position="491"/>
    </location>
</feature>
<dbReference type="GO" id="GO:1905515">
    <property type="term" value="P:non-motile cilium assembly"/>
    <property type="evidence" value="ECO:0007669"/>
    <property type="project" value="InterPro"/>
</dbReference>
<organism evidence="3 4">
    <name type="scientific">Acanthosepion pharaonis</name>
    <name type="common">Pharaoh cuttlefish</name>
    <name type="synonym">Sepia pharaonis</name>
    <dbReference type="NCBI Taxonomy" id="158019"/>
    <lineage>
        <taxon>Eukaryota</taxon>
        <taxon>Metazoa</taxon>
        <taxon>Spiralia</taxon>
        <taxon>Lophotrochozoa</taxon>
        <taxon>Mollusca</taxon>
        <taxon>Cephalopoda</taxon>
        <taxon>Coleoidea</taxon>
        <taxon>Decapodiformes</taxon>
        <taxon>Sepiida</taxon>
        <taxon>Sepiina</taxon>
        <taxon>Sepiidae</taxon>
        <taxon>Acanthosepion</taxon>
    </lineage>
</organism>
<keyword evidence="4" id="KW-1185">Reference proteome</keyword>
<proteinExistence type="predicted"/>
<evidence type="ECO:0000256" key="1">
    <source>
        <dbReference type="SAM" id="Coils"/>
    </source>
</evidence>
<accession>A0A812EHE7</accession>
<protein>
    <submittedName>
        <fullName evidence="3">Uncharacterized protein</fullName>
    </submittedName>
</protein>
<feature type="coiled-coil region" evidence="1">
    <location>
        <begin position="52"/>
        <end position="88"/>
    </location>
</feature>
<dbReference type="OrthoDB" id="9900339at2759"/>
<dbReference type="EMBL" id="CAHIKZ030005218">
    <property type="protein sequence ID" value="CAE1321138.1"/>
    <property type="molecule type" value="Genomic_DNA"/>
</dbReference>
<dbReference type="InterPro" id="IPR028257">
    <property type="entry name" value="CEP126"/>
</dbReference>
<reference evidence="3" key="1">
    <citation type="submission" date="2021-01" db="EMBL/GenBank/DDBJ databases">
        <authorList>
            <person name="Li R."/>
            <person name="Bekaert M."/>
        </authorList>
    </citation>
    <scope>NUCLEOTIDE SEQUENCE</scope>
    <source>
        <strain evidence="3">Farmed</strain>
    </source>
</reference>
<dbReference type="AlphaFoldDB" id="A0A812EHE7"/>
<evidence type="ECO:0000313" key="4">
    <source>
        <dbReference type="Proteomes" id="UP000597762"/>
    </source>
</evidence>
<gene>
    <name evidence="3" type="ORF">SPHA_71295</name>
</gene>
<dbReference type="GO" id="GO:0031122">
    <property type="term" value="P:cytoplasmic microtubule organization"/>
    <property type="evidence" value="ECO:0007669"/>
    <property type="project" value="InterPro"/>
</dbReference>
<dbReference type="Proteomes" id="UP000597762">
    <property type="component" value="Unassembled WGS sequence"/>
</dbReference>
<sequence length="821" mass="92467">MLAGAYSNRFRFLQEQQIHKLKILNAAAGDSELENDIHPGNKIGKSRQLSLETNKRRKVQEMRRKMVAMKEEKRQQEILLQRRQLQQEATERFQRAPLRNKNKTKGTSLEDILCIIRGGTNLVNTVTLTKQRSSSARVFSKDRDKRANSPLHSGNKLLTNRPSSQPGHAVANAHLHDQSLRNLTNSRNLFEQHLRRKLQQQEKTKECEQITVALKEEDTDSEDDLYSVDSVEDTKQDQVVAEENHFIVSTEGNRQKQNQTKYSNYAQDFDFKANCKQISGHSSLAQRENTSSQEQHHPIRQVNNIQQQQQQNPSQQKNPAIITLAIENGSCRGLNITQARDLRDSLEITRQQFNNAGREITEANTQSKPTKKHVHFAAEDQFYELDDVLITDHTELKYEPTSNGAEETVENSSSDNNSNNHDPLQQHNGNGHQKTNSNNKESDNKEPFCNKPSQKPQVNCVQPSGRPQAKAHIIKQTSQVAAADPSPPNSTWIDKKNINEKPLSKNNVQYINMGTLKKLVAPNNQGLPNPKNSYLQKEIETAITKEQAPFTKFGFSVDKTPTDEEINWLWDKVQLCLQQKSTSKPVAQTVNRTKPIVSHMYFDGGILGNKSNILCVGKTSSSLWYPPPCNGGLTLDGKPSANSTKRFSLLHQRQNPSAPRVPMIATPEKVPSFLLESDIPPSSENRFPATSSKEVTSSLAGFLKAEELSQITNVTESQALVAMREAEVGIPHHGGVLPKYKGPSILSLEEKRLMESLERINNKLKGCTPDYNPTALNGVSRHLFLTDQLQGMKMPLMKYQVSQPSPPHQTTPRGWLKGPEF</sequence>
<feature type="compositionally biased region" description="Polar residues" evidence="2">
    <location>
        <begin position="451"/>
        <end position="462"/>
    </location>
</feature>
<feature type="compositionally biased region" description="Polar residues" evidence="2">
    <location>
        <begin position="150"/>
        <end position="166"/>
    </location>
</feature>
<evidence type="ECO:0000256" key="2">
    <source>
        <dbReference type="SAM" id="MobiDB-lite"/>
    </source>
</evidence>
<keyword evidence="1" id="KW-0175">Coiled coil</keyword>